<gene>
    <name evidence="1" type="ORF">V5799_017591</name>
</gene>
<protein>
    <submittedName>
        <fullName evidence="1">Uncharacterized protein</fullName>
    </submittedName>
</protein>
<proteinExistence type="predicted"/>
<organism evidence="1 2">
    <name type="scientific">Amblyomma americanum</name>
    <name type="common">Lone star tick</name>
    <dbReference type="NCBI Taxonomy" id="6943"/>
    <lineage>
        <taxon>Eukaryota</taxon>
        <taxon>Metazoa</taxon>
        <taxon>Ecdysozoa</taxon>
        <taxon>Arthropoda</taxon>
        <taxon>Chelicerata</taxon>
        <taxon>Arachnida</taxon>
        <taxon>Acari</taxon>
        <taxon>Parasitiformes</taxon>
        <taxon>Ixodida</taxon>
        <taxon>Ixodoidea</taxon>
        <taxon>Ixodidae</taxon>
        <taxon>Amblyomminae</taxon>
        <taxon>Amblyomma</taxon>
    </lineage>
</organism>
<sequence>MPSRATAMLYTVIKKMDSIVHKALEKRVVFGDLLKEKRLRWLTRVVILEQSRQPQHLAAVNPCFFHAGITEVSCSPANILTHISAAIYLVQ</sequence>
<dbReference type="EMBL" id="JARKHS020008075">
    <property type="protein sequence ID" value="KAK8781068.1"/>
    <property type="molecule type" value="Genomic_DNA"/>
</dbReference>
<reference evidence="1 2" key="1">
    <citation type="journal article" date="2023" name="Arcadia Sci">
        <title>De novo assembly of a long-read Amblyomma americanum tick genome.</title>
        <authorList>
            <person name="Chou S."/>
            <person name="Poskanzer K.E."/>
            <person name="Rollins M."/>
            <person name="Thuy-Boun P.S."/>
        </authorList>
    </citation>
    <scope>NUCLEOTIDE SEQUENCE [LARGE SCALE GENOMIC DNA]</scope>
    <source>
        <strain evidence="1">F_SG_1</strain>
        <tissue evidence="1">Salivary glands</tissue>
    </source>
</reference>
<dbReference type="AlphaFoldDB" id="A0AAQ4F2Y2"/>
<evidence type="ECO:0000313" key="1">
    <source>
        <dbReference type="EMBL" id="KAK8781068.1"/>
    </source>
</evidence>
<comment type="caution">
    <text evidence="1">The sequence shown here is derived from an EMBL/GenBank/DDBJ whole genome shotgun (WGS) entry which is preliminary data.</text>
</comment>
<accession>A0AAQ4F2Y2</accession>
<dbReference type="Proteomes" id="UP001321473">
    <property type="component" value="Unassembled WGS sequence"/>
</dbReference>
<name>A0AAQ4F2Y2_AMBAM</name>
<keyword evidence="2" id="KW-1185">Reference proteome</keyword>
<evidence type="ECO:0000313" key="2">
    <source>
        <dbReference type="Proteomes" id="UP001321473"/>
    </source>
</evidence>